<name>A0A6D2KXK5_9BRAS</name>
<protein>
    <submittedName>
        <fullName evidence="2">Uncharacterized protein</fullName>
    </submittedName>
</protein>
<proteinExistence type="predicted"/>
<gene>
    <name evidence="2" type="ORF">MERR_LOCUS48983</name>
</gene>
<dbReference type="Proteomes" id="UP000467841">
    <property type="component" value="Unassembled WGS sequence"/>
</dbReference>
<keyword evidence="3" id="KW-1185">Reference proteome</keyword>
<organism evidence="2 3">
    <name type="scientific">Microthlaspi erraticum</name>
    <dbReference type="NCBI Taxonomy" id="1685480"/>
    <lineage>
        <taxon>Eukaryota</taxon>
        <taxon>Viridiplantae</taxon>
        <taxon>Streptophyta</taxon>
        <taxon>Embryophyta</taxon>
        <taxon>Tracheophyta</taxon>
        <taxon>Spermatophyta</taxon>
        <taxon>Magnoliopsida</taxon>
        <taxon>eudicotyledons</taxon>
        <taxon>Gunneridae</taxon>
        <taxon>Pentapetalae</taxon>
        <taxon>rosids</taxon>
        <taxon>malvids</taxon>
        <taxon>Brassicales</taxon>
        <taxon>Brassicaceae</taxon>
        <taxon>Coluteocarpeae</taxon>
        <taxon>Microthlaspi</taxon>
    </lineage>
</organism>
<evidence type="ECO:0000313" key="3">
    <source>
        <dbReference type="Proteomes" id="UP000467841"/>
    </source>
</evidence>
<evidence type="ECO:0000256" key="1">
    <source>
        <dbReference type="SAM" id="MobiDB-lite"/>
    </source>
</evidence>
<dbReference type="EMBL" id="CACVBM020001895">
    <property type="protein sequence ID" value="CAA7061747.1"/>
    <property type="molecule type" value="Genomic_DNA"/>
</dbReference>
<reference evidence="2" key="1">
    <citation type="submission" date="2020-01" db="EMBL/GenBank/DDBJ databases">
        <authorList>
            <person name="Mishra B."/>
        </authorList>
    </citation>
    <scope>NUCLEOTIDE SEQUENCE [LARGE SCALE GENOMIC DNA]</scope>
</reference>
<feature type="compositionally biased region" description="Low complexity" evidence="1">
    <location>
        <begin position="109"/>
        <end position="126"/>
    </location>
</feature>
<dbReference type="AlphaFoldDB" id="A0A6D2KXK5"/>
<sequence>MDFIKTSSLRALIELTFQRNWNGLIWMSRKGVTTKRVKTAPDALSRISAQPRSPAGRGTNVPRSARISSVRLKSRPKSKTVRPIAQVTTRETIARGRPRHATTAHDQTARAGSNASRPRNSSRAPRTNAPSDPGNYVPRPTEISSAKFSPVRPQRPTTHPSDPDRSDSATIPIVRPIVPHDRPNAAVDPKPFLKPKLMFSSPA</sequence>
<evidence type="ECO:0000313" key="2">
    <source>
        <dbReference type="EMBL" id="CAA7061747.1"/>
    </source>
</evidence>
<accession>A0A6D2KXK5</accession>
<comment type="caution">
    <text evidence="2">The sequence shown here is derived from an EMBL/GenBank/DDBJ whole genome shotgun (WGS) entry which is preliminary data.</text>
</comment>
<feature type="region of interest" description="Disordered" evidence="1">
    <location>
        <begin position="37"/>
        <end position="203"/>
    </location>
</feature>